<name>A0ACC6K049_9PSED</name>
<dbReference type="Proteomes" id="UP001259587">
    <property type="component" value="Unassembled WGS sequence"/>
</dbReference>
<dbReference type="EMBL" id="JAVDTH010000006">
    <property type="protein sequence ID" value="MDR6711838.1"/>
    <property type="molecule type" value="Genomic_DNA"/>
</dbReference>
<comment type="caution">
    <text evidence="1">The sequence shown here is derived from an EMBL/GenBank/DDBJ whole genome shotgun (WGS) entry which is preliminary data.</text>
</comment>
<reference evidence="1" key="1">
    <citation type="submission" date="2023-07" db="EMBL/GenBank/DDBJ databases">
        <title>Sorghum-associated microbial communities from plants grown in Nebraska, USA.</title>
        <authorList>
            <person name="Schachtman D."/>
        </authorList>
    </citation>
    <scope>NUCLEOTIDE SEQUENCE</scope>
    <source>
        <strain evidence="1">BE56</strain>
    </source>
</reference>
<protein>
    <submittedName>
        <fullName evidence="1">MFS family arabinose efflux permease</fullName>
    </submittedName>
</protein>
<accession>A0ACC6K049</accession>
<sequence>MSSSQHSIRCATQLTRPLTLLLAMTCALAVASVYFAQPLLESMAQSFAVPTERVGLVVGATQAGYALGLLLVVPLGDLFDRKRLILCQLLCSALALLAVGLAWQWAFLLAAMAALGLMAVVVQVVVAHAATLATPAKQGQAVGTVTSGVVLGILLARLVSGGVADLAGWRSVYLGAAGLSSLMALMLWWALPSARPVGAGGSYLRLLSSVFALYRHDRLLRQRGMFALLIFAAFSVLWSAMVLPLSAAPLALSQGQIGLFGLAGIAGALAASRAGRLADQGHGQRSTGLALVVLSLSWVASAFVEQSLLALVVGVLMLDFAVQAVHVTNQTLLLAARGDMASRLIGAYMCCYSVGSGLGAVAASWVYARWGWGAVCGLGAGVSVTALAYWLYLWRVHYTCRRCAAARLQGQAVDQNL</sequence>
<gene>
    <name evidence="1" type="ORF">J2W83_001433</name>
</gene>
<evidence type="ECO:0000313" key="2">
    <source>
        <dbReference type="Proteomes" id="UP001259587"/>
    </source>
</evidence>
<proteinExistence type="predicted"/>
<keyword evidence="2" id="KW-1185">Reference proteome</keyword>
<organism evidence="1 2">
    <name type="scientific">Pseudomonas hunanensis</name>
    <dbReference type="NCBI Taxonomy" id="1247546"/>
    <lineage>
        <taxon>Bacteria</taxon>
        <taxon>Pseudomonadati</taxon>
        <taxon>Pseudomonadota</taxon>
        <taxon>Gammaproteobacteria</taxon>
        <taxon>Pseudomonadales</taxon>
        <taxon>Pseudomonadaceae</taxon>
        <taxon>Pseudomonas</taxon>
    </lineage>
</organism>
<evidence type="ECO:0000313" key="1">
    <source>
        <dbReference type="EMBL" id="MDR6711838.1"/>
    </source>
</evidence>